<evidence type="ECO:0000256" key="7">
    <source>
        <dbReference type="ARBA" id="ARBA00023270"/>
    </source>
</evidence>
<comment type="caution">
    <text evidence="9">The sequence shown here is derived from an EMBL/GenBank/DDBJ whole genome shotgun (WGS) entry which is preliminary data.</text>
</comment>
<evidence type="ECO:0000256" key="5">
    <source>
        <dbReference type="ARBA" id="ARBA00013063"/>
    </source>
</evidence>
<sequence length="234" mass="23869">MSPHQPVATSFLMARAPVIPVLAIARVEDALPLARALVAGGLPVLEITLRTPQALECVEAVASAVPEALVGVGTYTRSEQALAAREAGAQFLVSPGLSDALVSGAMNADLPFLPGVATASDVIRAQEAGYDHLKFFPAESSGGIEALKALGGPFGDVRFCPTGGIGPTNCLDYLSLPNVLCVGGSWVAPASAVAAGDWERVTGLAAAVTGHYSASDWYSVAGEEDPGSGDEKLR</sequence>
<keyword evidence="6" id="KW-0456">Lyase</keyword>
<dbReference type="InterPro" id="IPR031337">
    <property type="entry name" value="KDPG/KHG_AS_1"/>
</dbReference>
<dbReference type="InterPro" id="IPR000887">
    <property type="entry name" value="Aldlse_KDPG_KHG"/>
</dbReference>
<evidence type="ECO:0000256" key="4">
    <source>
        <dbReference type="ARBA" id="ARBA00011233"/>
    </source>
</evidence>
<dbReference type="AlphaFoldDB" id="A0A540VUV8"/>
<proteinExistence type="inferred from homology"/>
<evidence type="ECO:0000256" key="3">
    <source>
        <dbReference type="ARBA" id="ARBA00006906"/>
    </source>
</evidence>
<evidence type="ECO:0000313" key="9">
    <source>
        <dbReference type="EMBL" id="TQF00541.1"/>
    </source>
</evidence>
<comment type="pathway">
    <text evidence="2">Carbohydrate acid metabolism; 2-dehydro-3-deoxy-D-gluconate degradation; D-glyceraldehyde 3-phosphate and pyruvate from 2-dehydro-3-deoxy-D-gluconate: step 2/2.</text>
</comment>
<dbReference type="PANTHER" id="PTHR30246">
    <property type="entry name" value="2-KETO-3-DEOXY-6-PHOSPHOGLUCONATE ALDOLASE"/>
    <property type="match status" value="1"/>
</dbReference>
<dbReference type="EMBL" id="VIFK01000010">
    <property type="protein sequence ID" value="TQF00541.1"/>
    <property type="molecule type" value="Genomic_DNA"/>
</dbReference>
<reference evidence="9 10" key="1">
    <citation type="submission" date="2019-06" db="EMBL/GenBank/DDBJ databases">
        <title>Metagenome assembled Genome of Spiribacter salinus SL48-SHIP from the microbial mat of Salt Lake 48 (Novosibirsk region, Russia).</title>
        <authorList>
            <person name="Shipova A."/>
            <person name="Rozanov A.S."/>
            <person name="Bryanskaya A.V."/>
            <person name="Peltek S.E."/>
        </authorList>
    </citation>
    <scope>NUCLEOTIDE SEQUENCE [LARGE SCALE GENOMIC DNA]</scope>
    <source>
        <strain evidence="9">SL48-SHIP-2</strain>
    </source>
</reference>
<dbReference type="STRING" id="1260251.SPISAL_03610"/>
<dbReference type="Gene3D" id="3.20.20.70">
    <property type="entry name" value="Aldolase class I"/>
    <property type="match status" value="1"/>
</dbReference>
<gene>
    <name evidence="9" type="ORF">FKY71_02925</name>
</gene>
<dbReference type="Proteomes" id="UP000315400">
    <property type="component" value="Unassembled WGS sequence"/>
</dbReference>
<comment type="similarity">
    <text evidence="3">Belongs to the KHG/KDPG aldolase family.</text>
</comment>
<dbReference type="NCBIfam" id="TIGR01182">
    <property type="entry name" value="eda"/>
    <property type="match status" value="1"/>
</dbReference>
<evidence type="ECO:0000256" key="1">
    <source>
        <dbReference type="ARBA" id="ARBA00000654"/>
    </source>
</evidence>
<dbReference type="NCBIfam" id="NF004325">
    <property type="entry name" value="PRK05718.1"/>
    <property type="match status" value="1"/>
</dbReference>
<dbReference type="PROSITE" id="PS00159">
    <property type="entry name" value="ALDOLASE_KDPG_KHG_1"/>
    <property type="match status" value="1"/>
</dbReference>
<dbReference type="CDD" id="cd00452">
    <property type="entry name" value="KDPG_aldolase"/>
    <property type="match status" value="1"/>
</dbReference>
<keyword evidence="8" id="KW-0119">Carbohydrate metabolism</keyword>
<dbReference type="EC" id="4.1.2.14" evidence="5"/>
<comment type="catalytic activity">
    <reaction evidence="1">
        <text>2-dehydro-3-deoxy-6-phospho-D-gluconate = D-glyceraldehyde 3-phosphate + pyruvate</text>
        <dbReference type="Rhea" id="RHEA:17089"/>
        <dbReference type="ChEBI" id="CHEBI:15361"/>
        <dbReference type="ChEBI" id="CHEBI:57569"/>
        <dbReference type="ChEBI" id="CHEBI:59776"/>
        <dbReference type="EC" id="4.1.2.14"/>
    </reaction>
</comment>
<dbReference type="InterPro" id="IPR031338">
    <property type="entry name" value="KDPG/KHG_AS_2"/>
</dbReference>
<keyword evidence="7" id="KW-0704">Schiff base</keyword>
<evidence type="ECO:0000256" key="6">
    <source>
        <dbReference type="ARBA" id="ARBA00023239"/>
    </source>
</evidence>
<name>A0A540VUV8_9GAMM</name>
<comment type="subunit">
    <text evidence="4">Homotrimer.</text>
</comment>
<dbReference type="Pfam" id="PF01081">
    <property type="entry name" value="Aldolase"/>
    <property type="match status" value="1"/>
</dbReference>
<dbReference type="SUPFAM" id="SSF51569">
    <property type="entry name" value="Aldolase"/>
    <property type="match status" value="1"/>
</dbReference>
<evidence type="ECO:0000256" key="8">
    <source>
        <dbReference type="ARBA" id="ARBA00023277"/>
    </source>
</evidence>
<dbReference type="GO" id="GO:0008675">
    <property type="term" value="F:2-dehydro-3-deoxy-phosphogluconate aldolase activity"/>
    <property type="evidence" value="ECO:0007669"/>
    <property type="project" value="UniProtKB-EC"/>
</dbReference>
<dbReference type="InterPro" id="IPR013785">
    <property type="entry name" value="Aldolase_TIM"/>
</dbReference>
<evidence type="ECO:0000313" key="10">
    <source>
        <dbReference type="Proteomes" id="UP000315400"/>
    </source>
</evidence>
<organism evidence="9 10">
    <name type="scientific">Spiribacter salinus</name>
    <dbReference type="NCBI Taxonomy" id="1335746"/>
    <lineage>
        <taxon>Bacteria</taxon>
        <taxon>Pseudomonadati</taxon>
        <taxon>Pseudomonadota</taxon>
        <taxon>Gammaproteobacteria</taxon>
        <taxon>Chromatiales</taxon>
        <taxon>Ectothiorhodospiraceae</taxon>
        <taxon>Spiribacter</taxon>
    </lineage>
</organism>
<evidence type="ECO:0000256" key="2">
    <source>
        <dbReference type="ARBA" id="ARBA00004736"/>
    </source>
</evidence>
<dbReference type="PROSITE" id="PS00160">
    <property type="entry name" value="ALDOLASE_KDPG_KHG_2"/>
    <property type="match status" value="1"/>
</dbReference>
<dbReference type="PANTHER" id="PTHR30246:SF1">
    <property type="entry name" value="2-DEHYDRO-3-DEOXY-6-PHOSPHOGALACTONATE ALDOLASE-RELATED"/>
    <property type="match status" value="1"/>
</dbReference>
<accession>A0A540VUV8</accession>
<protein>
    <recommendedName>
        <fullName evidence="5">2-dehydro-3-deoxy-phosphogluconate aldolase</fullName>
        <ecNumber evidence="5">4.1.2.14</ecNumber>
    </recommendedName>
</protein>